<sequence length="518" mass="57219">MPRLPLILAALILAPLPTMALERPGGGHAHHAHDPLALANTHDPGSNREMAQVLAEARARLDAGKPLEALRQLPWHLEALPDELRAQALDIQAGSEAALGRTMDAIKTWHILYTARISPEHSAHARRSIQAMLRGLPPGDIRALKQRARNPATLHWLNDAQPDADHPERSFRRLTGPGSVKELPQGVYPEHVAVILPLSGRYGNLAEAVLRGVKASHRDLASSQRPQLSIYDMGEPPESAWQKYQEAVEAGAEIIIGPLTREAAAQFTERPSLPVPLLLLNQPGDDFTSTAQVIQFALKPEHETAQVAHLAYTRGHRRAAIMAPRSSLGDRLASAFNHQFTQQGGHVISVQHYAPAATDFQVLLRRILARNVDMLFLVASPEQARMIQPQLRYLHAGHLPVYATSHLFEVQNRHEQDPDLEGIIFPEMPAMLSRQGAQGDDRRLLHGNPAWPHLVAMGIDAFTLIPELDRLQRDPQATHTGLTGHLSLDSQGRLVREFDWAHFRNGRPAPLQAHQDGS</sequence>
<keyword evidence="4" id="KW-1185">Reference proteome</keyword>
<dbReference type="Proteomes" id="UP000199256">
    <property type="component" value="Unassembled WGS sequence"/>
</dbReference>
<dbReference type="InterPro" id="IPR028082">
    <property type="entry name" value="Peripla_BP_I"/>
</dbReference>
<dbReference type="GO" id="GO:0031241">
    <property type="term" value="C:periplasmic side of cell outer membrane"/>
    <property type="evidence" value="ECO:0007669"/>
    <property type="project" value="TreeGrafter"/>
</dbReference>
<protein>
    <recommendedName>
        <fullName evidence="5">LppC lipoprotein</fullName>
    </recommendedName>
</protein>
<name>A0A1H7MQD3_9GAMM</name>
<dbReference type="GO" id="GO:0030234">
    <property type="term" value="F:enzyme regulator activity"/>
    <property type="evidence" value="ECO:0007669"/>
    <property type="project" value="TreeGrafter"/>
</dbReference>
<feature type="chain" id="PRO_5011485742" description="LppC lipoprotein" evidence="2">
    <location>
        <begin position="21"/>
        <end position="518"/>
    </location>
</feature>
<proteinExistence type="predicted"/>
<evidence type="ECO:0000313" key="4">
    <source>
        <dbReference type="Proteomes" id="UP000199256"/>
    </source>
</evidence>
<keyword evidence="1" id="KW-0472">Membrane</keyword>
<keyword evidence="2" id="KW-0732">Signal</keyword>
<dbReference type="STRING" id="1396821.SAMN05444515_11016"/>
<evidence type="ECO:0000256" key="1">
    <source>
        <dbReference type="ARBA" id="ARBA00023136"/>
    </source>
</evidence>
<dbReference type="InterPro" id="IPR007443">
    <property type="entry name" value="LpoA"/>
</dbReference>
<feature type="signal peptide" evidence="2">
    <location>
        <begin position="1"/>
        <end position="20"/>
    </location>
</feature>
<dbReference type="PANTHER" id="PTHR38038">
    <property type="entry name" value="PENICILLIN-BINDING PROTEIN ACTIVATOR LPOA"/>
    <property type="match status" value="1"/>
</dbReference>
<dbReference type="CDD" id="cd06339">
    <property type="entry name" value="PBP1_YraM_LppC_lipoprotein-like"/>
    <property type="match status" value="1"/>
</dbReference>
<dbReference type="EMBL" id="FOAA01000010">
    <property type="protein sequence ID" value="SEL13500.1"/>
    <property type="molecule type" value="Genomic_DNA"/>
</dbReference>
<evidence type="ECO:0008006" key="5">
    <source>
        <dbReference type="Google" id="ProtNLM"/>
    </source>
</evidence>
<organism evidence="3 4">
    <name type="scientific">Ectothiorhodospira marina</name>
    <dbReference type="NCBI Taxonomy" id="1396821"/>
    <lineage>
        <taxon>Bacteria</taxon>
        <taxon>Pseudomonadati</taxon>
        <taxon>Pseudomonadota</taxon>
        <taxon>Gammaproteobacteria</taxon>
        <taxon>Chromatiales</taxon>
        <taxon>Ectothiorhodospiraceae</taxon>
        <taxon>Ectothiorhodospira</taxon>
    </lineage>
</organism>
<dbReference type="GO" id="GO:0009252">
    <property type="term" value="P:peptidoglycan biosynthetic process"/>
    <property type="evidence" value="ECO:0007669"/>
    <property type="project" value="TreeGrafter"/>
</dbReference>
<accession>A0A1H7MQD3</accession>
<dbReference type="Gene3D" id="3.40.50.2300">
    <property type="match status" value="2"/>
</dbReference>
<dbReference type="AlphaFoldDB" id="A0A1H7MQD3"/>
<gene>
    <name evidence="3" type="ORF">SAMN05444515_11016</name>
</gene>
<evidence type="ECO:0000256" key="2">
    <source>
        <dbReference type="SAM" id="SignalP"/>
    </source>
</evidence>
<dbReference type="PANTHER" id="PTHR38038:SF1">
    <property type="entry name" value="PENICILLIN-BINDING PROTEIN ACTIVATOR LPOA"/>
    <property type="match status" value="1"/>
</dbReference>
<evidence type="ECO:0000313" key="3">
    <source>
        <dbReference type="EMBL" id="SEL13500.1"/>
    </source>
</evidence>
<dbReference type="SUPFAM" id="SSF53822">
    <property type="entry name" value="Periplasmic binding protein-like I"/>
    <property type="match status" value="1"/>
</dbReference>
<reference evidence="4" key="1">
    <citation type="submission" date="2016-10" db="EMBL/GenBank/DDBJ databases">
        <authorList>
            <person name="Varghese N."/>
            <person name="Submissions S."/>
        </authorList>
    </citation>
    <scope>NUCLEOTIDE SEQUENCE [LARGE SCALE GENOMIC DNA]</scope>
    <source>
        <strain evidence="4">DSM 241</strain>
    </source>
</reference>
<dbReference type="Pfam" id="PF04348">
    <property type="entry name" value="LppC"/>
    <property type="match status" value="1"/>
</dbReference>